<evidence type="ECO:0000259" key="1">
    <source>
        <dbReference type="Pfam" id="PF04016"/>
    </source>
</evidence>
<dbReference type="STRING" id="321763.SAMN04488692_105130"/>
<dbReference type="Proteomes" id="UP000199476">
    <property type="component" value="Unassembled WGS sequence"/>
</dbReference>
<dbReference type="SUPFAM" id="SSF159713">
    <property type="entry name" value="Dhaf3308-like"/>
    <property type="match status" value="1"/>
</dbReference>
<dbReference type="InterPro" id="IPR007161">
    <property type="entry name" value="DUF364"/>
</dbReference>
<dbReference type="Pfam" id="PF04016">
    <property type="entry name" value="DUF364"/>
    <property type="match status" value="1"/>
</dbReference>
<dbReference type="AlphaFoldDB" id="A0A1G9KZ03"/>
<keyword evidence="3" id="KW-1185">Reference proteome</keyword>
<accession>A0A1G9KZ03</accession>
<dbReference type="Gene3D" id="3.40.50.11590">
    <property type="match status" value="1"/>
</dbReference>
<dbReference type="RefSeq" id="WP_234985496.1">
    <property type="nucleotide sequence ID" value="NZ_FNGO01000005.1"/>
</dbReference>
<protein>
    <submittedName>
        <fullName evidence="2">Putative heavy-metal chelation</fullName>
    </submittedName>
</protein>
<name>A0A1G9KZ03_9FIRM</name>
<reference evidence="2 3" key="1">
    <citation type="submission" date="2016-10" db="EMBL/GenBank/DDBJ databases">
        <authorList>
            <person name="de Groot N.N."/>
        </authorList>
    </citation>
    <scope>NUCLEOTIDE SEQUENCE [LARGE SCALE GENOMIC DNA]</scope>
    <source>
        <strain evidence="2 3">SLAS-1</strain>
    </source>
</reference>
<gene>
    <name evidence="2" type="ORF">SAMN04488692_105130</name>
</gene>
<feature type="domain" description="Putative heavy-metal chelation" evidence="1">
    <location>
        <begin position="137"/>
        <end position="222"/>
    </location>
</feature>
<sequence>MPVIIEAREKFEELVAENNLSTENIKITAEGLDPEEAIGHPERQDFPLLQGEEVMIEAKFKNSRGQAFTDQPGEYEGTLEEILSFDLDSSYRRALLVAAINVVLRDLDLIEKTVHCRDDDMEDCAEEIMAWIKTNHGELQTIGLIGFQPAFLEAAAKTFGSNNILVTDLNQDRIGGSDYGIEVRNGEKFNRRLIKKSGFVLVTGSTMINGSAGKLLELFAEQNKDFAFYGNTITGLAYLMDLPQLCFYGRRG</sequence>
<evidence type="ECO:0000313" key="3">
    <source>
        <dbReference type="Proteomes" id="UP000199476"/>
    </source>
</evidence>
<dbReference type="EMBL" id="FNGO01000005">
    <property type="protein sequence ID" value="SDL54687.1"/>
    <property type="molecule type" value="Genomic_DNA"/>
</dbReference>
<evidence type="ECO:0000313" key="2">
    <source>
        <dbReference type="EMBL" id="SDL54687.1"/>
    </source>
</evidence>
<proteinExistence type="predicted"/>
<organism evidence="2 3">
    <name type="scientific">Halarsenatibacter silvermanii</name>
    <dbReference type="NCBI Taxonomy" id="321763"/>
    <lineage>
        <taxon>Bacteria</taxon>
        <taxon>Bacillati</taxon>
        <taxon>Bacillota</taxon>
        <taxon>Clostridia</taxon>
        <taxon>Halanaerobiales</taxon>
        <taxon>Halarsenatibacteraceae</taxon>
        <taxon>Halarsenatibacter</taxon>
    </lineage>
</organism>